<keyword evidence="3" id="KW-1185">Reference proteome</keyword>
<keyword evidence="1" id="KW-0472">Membrane</keyword>
<keyword evidence="1" id="KW-0812">Transmembrane</keyword>
<keyword evidence="1" id="KW-1133">Transmembrane helix</keyword>
<protein>
    <submittedName>
        <fullName evidence="2">Uncharacterized protein</fullName>
    </submittedName>
</protein>
<reference evidence="2 3" key="1">
    <citation type="submission" date="2022-12" db="EMBL/GenBank/DDBJ databases">
        <title>Polyphasic characterization of Geotalea uranireducens NIT-SL11 newly isolated from a complex of sewage sludge and microbially reduced graphene oxide.</title>
        <authorList>
            <person name="Xie L."/>
            <person name="Yoshida N."/>
            <person name="Meng L."/>
        </authorList>
    </citation>
    <scope>NUCLEOTIDE SEQUENCE [LARGE SCALE GENOMIC DNA]</scope>
    <source>
        <strain evidence="2 3">NIT-SL11</strain>
    </source>
</reference>
<evidence type="ECO:0000313" key="3">
    <source>
        <dbReference type="Proteomes" id="UP001317705"/>
    </source>
</evidence>
<proteinExistence type="predicted"/>
<dbReference type="RefSeq" id="WP_282001962.1">
    <property type="nucleotide sequence ID" value="NZ_AP027151.1"/>
</dbReference>
<sequence length="190" mass="20809">MSDNTIYLTLVVLTMLLPLVPAVIIYRFLPSRTFVKGPFKGLNIQLSGAFAGYFILVLVMGGFISTRPKTYEVWTIKGRAMMAPPGDVLVESDIAVRPNAVVFLGDGSFTLDIPVRRNQAGQLDFPTLVVHHDGYESVYIPLGDKRYAFGGPGLTVETDKGTKTKLVAEPIRLQRSSTPYMGGNTEVPDK</sequence>
<evidence type="ECO:0000313" key="2">
    <source>
        <dbReference type="EMBL" id="BDV41862.1"/>
    </source>
</evidence>
<feature type="transmembrane region" description="Helical" evidence="1">
    <location>
        <begin position="41"/>
        <end position="64"/>
    </location>
</feature>
<gene>
    <name evidence="2" type="ORF">GURASL_07850</name>
</gene>
<organism evidence="2 3">
    <name type="scientific">Geotalea uraniireducens</name>
    <dbReference type="NCBI Taxonomy" id="351604"/>
    <lineage>
        <taxon>Bacteria</taxon>
        <taxon>Pseudomonadati</taxon>
        <taxon>Thermodesulfobacteriota</taxon>
        <taxon>Desulfuromonadia</taxon>
        <taxon>Geobacterales</taxon>
        <taxon>Geobacteraceae</taxon>
        <taxon>Geotalea</taxon>
    </lineage>
</organism>
<feature type="transmembrane region" description="Helical" evidence="1">
    <location>
        <begin position="6"/>
        <end position="29"/>
    </location>
</feature>
<accession>A0ABM8EHH3</accession>
<name>A0ABM8EHH3_9BACT</name>
<dbReference type="EMBL" id="AP027151">
    <property type="protein sequence ID" value="BDV41862.1"/>
    <property type="molecule type" value="Genomic_DNA"/>
</dbReference>
<evidence type="ECO:0000256" key="1">
    <source>
        <dbReference type="SAM" id="Phobius"/>
    </source>
</evidence>
<dbReference type="Proteomes" id="UP001317705">
    <property type="component" value="Chromosome"/>
</dbReference>